<dbReference type="Pfam" id="PF10637">
    <property type="entry name" value="Ofd1_CTDD"/>
    <property type="match status" value="1"/>
</dbReference>
<dbReference type="Proteomes" id="UP001168972">
    <property type="component" value="Unassembled WGS sequence"/>
</dbReference>
<evidence type="ECO:0000256" key="2">
    <source>
        <dbReference type="ARBA" id="ARBA00007443"/>
    </source>
</evidence>
<dbReference type="GO" id="GO:0031418">
    <property type="term" value="F:L-ascorbic acid binding"/>
    <property type="evidence" value="ECO:0007669"/>
    <property type="project" value="UniProtKB-KW"/>
</dbReference>
<dbReference type="SMART" id="SM00702">
    <property type="entry name" value="P4Hc"/>
    <property type="match status" value="1"/>
</dbReference>
<keyword evidence="5" id="KW-0223">Dioxygenase</keyword>
<comment type="cofactor">
    <cofactor evidence="1">
        <name>L-ascorbate</name>
        <dbReference type="ChEBI" id="CHEBI:38290"/>
    </cofactor>
</comment>
<comment type="catalytic activity">
    <reaction evidence="9">
        <text>[ribosomal protein uS12]-L-proline + 2-oxoglutarate + O2 = [ribosomal protein uS12]-(3S)-3-hydroxy-L-proline + succinate + CO2</text>
        <dbReference type="Rhea" id="RHEA:54156"/>
        <dbReference type="Rhea" id="RHEA-COMP:13816"/>
        <dbReference type="Rhea" id="RHEA-COMP:13818"/>
        <dbReference type="ChEBI" id="CHEBI:15379"/>
        <dbReference type="ChEBI" id="CHEBI:16526"/>
        <dbReference type="ChEBI" id="CHEBI:16810"/>
        <dbReference type="ChEBI" id="CHEBI:30031"/>
        <dbReference type="ChEBI" id="CHEBI:50342"/>
        <dbReference type="ChEBI" id="CHEBI:85428"/>
    </reaction>
</comment>
<dbReference type="InterPro" id="IPR039558">
    <property type="entry name" value="TPA1/OFD1_N"/>
</dbReference>
<evidence type="ECO:0000256" key="9">
    <source>
        <dbReference type="ARBA" id="ARBA00047444"/>
    </source>
</evidence>
<keyword evidence="6" id="KW-0560">Oxidoreductase</keyword>
<keyword evidence="3" id="KW-0479">Metal-binding</keyword>
<dbReference type="InterPro" id="IPR006620">
    <property type="entry name" value="Pro_4_hyd_alph"/>
</dbReference>
<dbReference type="PANTHER" id="PTHR12117">
    <property type="entry name" value="HISTONE ACETYLTRANSFERASE COMPLEX"/>
    <property type="match status" value="1"/>
</dbReference>
<reference evidence="12" key="2">
    <citation type="submission" date="2023-03" db="EMBL/GenBank/DDBJ databases">
        <authorList>
            <person name="Inwood S.N."/>
            <person name="Skelly J.G."/>
            <person name="Guhlin J."/>
            <person name="Harrop T.W.R."/>
            <person name="Goldson S.G."/>
            <person name="Dearden P.K."/>
        </authorList>
    </citation>
    <scope>NUCLEOTIDE SEQUENCE</scope>
    <source>
        <strain evidence="12">Lincoln</strain>
        <tissue evidence="12">Whole body</tissue>
    </source>
</reference>
<keyword evidence="7" id="KW-0408">Iron</keyword>
<dbReference type="InterPro" id="IPR005123">
    <property type="entry name" value="Oxoglu/Fe-dep_dioxygenase_dom"/>
</dbReference>
<evidence type="ECO:0000256" key="7">
    <source>
        <dbReference type="ARBA" id="ARBA00023004"/>
    </source>
</evidence>
<reference evidence="12" key="1">
    <citation type="journal article" date="2023" name="bioRxiv">
        <title>Scaffold-level genome assemblies of two parasitoid biocontrol wasps reveal the parthenogenesis mechanism and an associated novel virus.</title>
        <authorList>
            <person name="Inwood S."/>
            <person name="Skelly J."/>
            <person name="Guhlin J."/>
            <person name="Harrop T."/>
            <person name="Goldson S."/>
            <person name="Dearden P."/>
        </authorList>
    </citation>
    <scope>NUCLEOTIDE SEQUENCE</scope>
    <source>
        <strain evidence="12">Lincoln</strain>
        <tissue evidence="12">Whole body</tissue>
    </source>
</reference>
<sequence length="608" mass="70439">MYPNIMADDEPRAKKSRTSILSDHIMSEKFQDIFRKHWSNQMSIKGPNMQIYAEPFRVAKISNFIASEEFMEEFKTELSDVLTKRIHNDLYQFEQTNDLVNFGSECLVTVHNTFSTEMVSWMESVTNIELDSTISMTSSCYYDGDYLLCHDDNMGDRRIAFILYLTRDWTKEDGGTLDIFDTDEKGLPRNIVHSIIPEYNSLVFFEVSDCSYHQVAEVTSAEFSRWTINGWFHGPKRVTHPPRPEIQYEFIEPIDSDEDLKYWIMESYLCAGIGESIRSDVERQSYAYLAQFFKEKIYAQLSKELLSSSIKWKRVGPPNLRNYEIADETSLSDILKDFLNIFKSLQFFTLLKKYTELDLVPNGENMKPRMSLELQRWSKGCYTLICDKPTEDGVAEEQGLADDQKPNININTESYDYVKPLKQNNDVVHITDESKGDKNIEKIPESIDLWTSHNDNNDEDKVLRSILKDKKPKVEKKLDESEEASCSKSEDYSTRSPPLNPDSEDSEVSDIGDYLSGSSKYSEDDEKSVTEPGTLDVIMHFHTSNVPDGETIDYVDPKEPDGALIHVTPEDNHLCLVYKVLSTCRFQKYINHYCEGYFYNLICTYYEK</sequence>
<protein>
    <recommendedName>
        <fullName evidence="8">uS12 prolyl 3-hydroxylase</fullName>
    </recommendedName>
</protein>
<dbReference type="PROSITE" id="PS51471">
    <property type="entry name" value="FE2OG_OXY"/>
    <property type="match status" value="1"/>
</dbReference>
<dbReference type="InterPro" id="IPR051842">
    <property type="entry name" value="uS12_prolyl_hydroxylase"/>
</dbReference>
<comment type="caution">
    <text evidence="12">The sequence shown here is derived from an EMBL/GenBank/DDBJ whole genome shotgun (WGS) entry which is preliminary data.</text>
</comment>
<evidence type="ECO:0000256" key="3">
    <source>
        <dbReference type="ARBA" id="ARBA00022723"/>
    </source>
</evidence>
<dbReference type="Gene3D" id="2.60.120.620">
    <property type="entry name" value="q2cbj1_9rhob like domain"/>
    <property type="match status" value="3"/>
</dbReference>
<proteinExistence type="inferred from homology"/>
<feature type="region of interest" description="Disordered" evidence="10">
    <location>
        <begin position="472"/>
        <end position="529"/>
    </location>
</feature>
<keyword evidence="13" id="KW-1185">Reference proteome</keyword>
<evidence type="ECO:0000256" key="5">
    <source>
        <dbReference type="ARBA" id="ARBA00022964"/>
    </source>
</evidence>
<dbReference type="Pfam" id="PF13661">
    <property type="entry name" value="2OG-FeII_Oxy_4"/>
    <property type="match status" value="1"/>
</dbReference>
<evidence type="ECO:0000256" key="8">
    <source>
        <dbReference type="ARBA" id="ARBA00029938"/>
    </source>
</evidence>
<evidence type="ECO:0000313" key="12">
    <source>
        <dbReference type="EMBL" id="KAK0163382.1"/>
    </source>
</evidence>
<dbReference type="PANTHER" id="PTHR12117:SF0">
    <property type="entry name" value="PROLYL 3-HYDROXYLASE OGFOD1"/>
    <property type="match status" value="1"/>
</dbReference>
<dbReference type="GO" id="GO:0031543">
    <property type="term" value="F:peptidyl-proline dioxygenase activity"/>
    <property type="evidence" value="ECO:0007669"/>
    <property type="project" value="TreeGrafter"/>
</dbReference>
<keyword evidence="4" id="KW-0847">Vitamin C</keyword>
<evidence type="ECO:0000256" key="10">
    <source>
        <dbReference type="SAM" id="MobiDB-lite"/>
    </source>
</evidence>
<dbReference type="InterPro" id="IPR019601">
    <property type="entry name" value="Oxoglutarate/Fe-dep_Oase_C"/>
</dbReference>
<evidence type="ECO:0000259" key="11">
    <source>
        <dbReference type="PROSITE" id="PS51471"/>
    </source>
</evidence>
<organism evidence="12 13">
    <name type="scientific">Microctonus hyperodae</name>
    <name type="common">Parasitoid wasp</name>
    <dbReference type="NCBI Taxonomy" id="165561"/>
    <lineage>
        <taxon>Eukaryota</taxon>
        <taxon>Metazoa</taxon>
        <taxon>Ecdysozoa</taxon>
        <taxon>Arthropoda</taxon>
        <taxon>Hexapoda</taxon>
        <taxon>Insecta</taxon>
        <taxon>Pterygota</taxon>
        <taxon>Neoptera</taxon>
        <taxon>Endopterygota</taxon>
        <taxon>Hymenoptera</taxon>
        <taxon>Apocrita</taxon>
        <taxon>Ichneumonoidea</taxon>
        <taxon>Braconidae</taxon>
        <taxon>Euphorinae</taxon>
        <taxon>Microctonus</taxon>
    </lineage>
</organism>
<name>A0AA39F5M5_MICHY</name>
<gene>
    <name evidence="12" type="ORF">PV327_007069</name>
</gene>
<evidence type="ECO:0000256" key="1">
    <source>
        <dbReference type="ARBA" id="ARBA00001961"/>
    </source>
</evidence>
<evidence type="ECO:0000256" key="6">
    <source>
        <dbReference type="ARBA" id="ARBA00023002"/>
    </source>
</evidence>
<evidence type="ECO:0000313" key="13">
    <source>
        <dbReference type="Proteomes" id="UP001168972"/>
    </source>
</evidence>
<accession>A0AA39F5M5</accession>
<dbReference type="AlphaFoldDB" id="A0AA39F5M5"/>
<dbReference type="EMBL" id="JAQQBR010001833">
    <property type="protein sequence ID" value="KAK0163382.1"/>
    <property type="molecule type" value="Genomic_DNA"/>
</dbReference>
<dbReference type="GO" id="GO:0005737">
    <property type="term" value="C:cytoplasm"/>
    <property type="evidence" value="ECO:0007669"/>
    <property type="project" value="TreeGrafter"/>
</dbReference>
<evidence type="ECO:0000256" key="4">
    <source>
        <dbReference type="ARBA" id="ARBA00022896"/>
    </source>
</evidence>
<comment type="similarity">
    <text evidence="2">Belongs to the TPA1 family.</text>
</comment>
<dbReference type="GO" id="GO:0006449">
    <property type="term" value="P:regulation of translational termination"/>
    <property type="evidence" value="ECO:0007669"/>
    <property type="project" value="TreeGrafter"/>
</dbReference>
<dbReference type="GO" id="GO:0005506">
    <property type="term" value="F:iron ion binding"/>
    <property type="evidence" value="ECO:0007669"/>
    <property type="project" value="InterPro"/>
</dbReference>
<feature type="domain" description="Fe2OG dioxygenase" evidence="11">
    <location>
        <begin position="132"/>
        <end position="234"/>
    </location>
</feature>